<gene>
    <name evidence="1" type="ORF">NF685_01305</name>
</gene>
<dbReference type="InterPro" id="IPR029058">
    <property type="entry name" value="AB_hydrolase_fold"/>
</dbReference>
<sequence>MTVIFEGKDLVVHEIAGDTDYAVITFEGADQAHRATSDFFAKRPLEANNVKSIGVTAKSSEWFISDETDRVVELINQRLLGVGNRIVIGYSMGGYPALNWSCRLMASTVFAMCPKFSLDPEICAIEQGYVDRYLSERMKGMKIVPENVAGRIFIAYDPGHDHDTYHAKLIKERLEHKGVTLLKSFNAQHSIPDTIKGRDKVKYLVEALAYQGHADICRAYSVQRRTSQINLINNLRRGLFAHPVYSYGSLVSHSVLERACLKAVFSEYRDLAILSHRLSERGEFEKAIICRNLPFLYARHGADLTRDRALESSTLQLSCSPLTFHGHILSYSFQEKKLVGQDLLEGRQICPRVRFQTSGAKLFIEIQTGNETAYLYEQDRRFLVSDTRRDSSLKIEKSLRNHHHHIKTPYGYLCAFPGGEIILDTPNRLEWEEFSIPALWS</sequence>
<reference evidence="1 2" key="1">
    <citation type="submission" date="2022-06" db="EMBL/GenBank/DDBJ databases">
        <title>Whole-genome of Asaia lannensis strain LMG 27011T.</title>
        <authorList>
            <person name="Sombolestani A."/>
        </authorList>
    </citation>
    <scope>NUCLEOTIDE SEQUENCE [LARGE SCALE GENOMIC DNA]</scope>
    <source>
        <strain evidence="1 2">NBRC 102526</strain>
    </source>
</reference>
<keyword evidence="2" id="KW-1185">Reference proteome</keyword>
<evidence type="ECO:0000313" key="2">
    <source>
        <dbReference type="Proteomes" id="UP001523401"/>
    </source>
</evidence>
<dbReference type="EMBL" id="JAMXQU010000001">
    <property type="protein sequence ID" value="MCO6158665.1"/>
    <property type="molecule type" value="Genomic_DNA"/>
</dbReference>
<dbReference type="SUPFAM" id="SSF53474">
    <property type="entry name" value="alpha/beta-Hydrolases"/>
    <property type="match status" value="1"/>
</dbReference>
<dbReference type="Proteomes" id="UP001523401">
    <property type="component" value="Unassembled WGS sequence"/>
</dbReference>
<evidence type="ECO:0000313" key="1">
    <source>
        <dbReference type="EMBL" id="MCO6158665.1"/>
    </source>
</evidence>
<name>A0ABT1CCS8_9PROT</name>
<dbReference type="RefSeq" id="WP_252848272.1">
    <property type="nucleotide sequence ID" value="NZ_BAPW01000034.1"/>
</dbReference>
<organism evidence="1 2">
    <name type="scientific">Asaia lannensis NBRC 102526</name>
    <dbReference type="NCBI Taxonomy" id="1307926"/>
    <lineage>
        <taxon>Bacteria</taxon>
        <taxon>Pseudomonadati</taxon>
        <taxon>Pseudomonadota</taxon>
        <taxon>Alphaproteobacteria</taxon>
        <taxon>Acetobacterales</taxon>
        <taxon>Acetobacteraceae</taxon>
        <taxon>Asaia</taxon>
    </lineage>
</organism>
<accession>A0ABT1CCS8</accession>
<protein>
    <submittedName>
        <fullName evidence="1">Uncharacterized protein</fullName>
    </submittedName>
</protein>
<comment type="caution">
    <text evidence="1">The sequence shown here is derived from an EMBL/GenBank/DDBJ whole genome shotgun (WGS) entry which is preliminary data.</text>
</comment>
<proteinExistence type="predicted"/>